<keyword evidence="4 5" id="KW-0472">Membrane</keyword>
<keyword evidence="7" id="KW-1185">Reference proteome</keyword>
<reference evidence="6" key="1">
    <citation type="submission" date="2023-06" db="EMBL/GenBank/DDBJ databases">
        <title>Survivors Of The Sea: Transcriptome response of Skeletonema marinoi to long-term dormancy.</title>
        <authorList>
            <person name="Pinder M.I.M."/>
            <person name="Kourtchenko O."/>
            <person name="Robertson E.K."/>
            <person name="Larsson T."/>
            <person name="Maumus F."/>
            <person name="Osuna-Cruz C.M."/>
            <person name="Vancaester E."/>
            <person name="Stenow R."/>
            <person name="Vandepoele K."/>
            <person name="Ploug H."/>
            <person name="Bruchert V."/>
            <person name="Godhe A."/>
            <person name="Topel M."/>
        </authorList>
    </citation>
    <scope>NUCLEOTIDE SEQUENCE</scope>
    <source>
        <strain evidence="6">R05AC</strain>
    </source>
</reference>
<feature type="transmembrane region" description="Helical" evidence="5">
    <location>
        <begin position="98"/>
        <end position="117"/>
    </location>
</feature>
<evidence type="ECO:0000256" key="4">
    <source>
        <dbReference type="ARBA" id="ARBA00023136"/>
    </source>
</evidence>
<evidence type="ECO:0000256" key="5">
    <source>
        <dbReference type="SAM" id="Phobius"/>
    </source>
</evidence>
<dbReference type="GO" id="GO:0005635">
    <property type="term" value="C:nuclear envelope"/>
    <property type="evidence" value="ECO:0007669"/>
    <property type="project" value="TreeGrafter"/>
</dbReference>
<dbReference type="AlphaFoldDB" id="A0AAD8XTW5"/>
<keyword evidence="2 5" id="KW-0812">Transmembrane</keyword>
<organism evidence="6 7">
    <name type="scientific">Skeletonema marinoi</name>
    <dbReference type="NCBI Taxonomy" id="267567"/>
    <lineage>
        <taxon>Eukaryota</taxon>
        <taxon>Sar</taxon>
        <taxon>Stramenopiles</taxon>
        <taxon>Ochrophyta</taxon>
        <taxon>Bacillariophyta</taxon>
        <taxon>Coscinodiscophyceae</taxon>
        <taxon>Thalassiosirophycidae</taxon>
        <taxon>Thalassiosirales</taxon>
        <taxon>Skeletonemataceae</taxon>
        <taxon>Skeletonema</taxon>
        <taxon>Skeletonema marinoi-dohrnii complex</taxon>
    </lineage>
</organism>
<dbReference type="GO" id="GO:0004602">
    <property type="term" value="F:glutathione peroxidase activity"/>
    <property type="evidence" value="ECO:0007669"/>
    <property type="project" value="TreeGrafter"/>
</dbReference>
<feature type="transmembrane region" description="Helical" evidence="5">
    <location>
        <begin position="14"/>
        <end position="35"/>
    </location>
</feature>
<dbReference type="GO" id="GO:0004364">
    <property type="term" value="F:glutathione transferase activity"/>
    <property type="evidence" value="ECO:0007669"/>
    <property type="project" value="TreeGrafter"/>
</dbReference>
<dbReference type="Proteomes" id="UP001224775">
    <property type="component" value="Unassembled WGS sequence"/>
</dbReference>
<dbReference type="GO" id="GO:0005783">
    <property type="term" value="C:endoplasmic reticulum"/>
    <property type="evidence" value="ECO:0007669"/>
    <property type="project" value="TreeGrafter"/>
</dbReference>
<proteinExistence type="predicted"/>
<dbReference type="InterPro" id="IPR023352">
    <property type="entry name" value="MAPEG-like_dom_sf"/>
</dbReference>
<dbReference type="EMBL" id="JATAAI010000051">
    <property type="protein sequence ID" value="KAK1733291.1"/>
    <property type="molecule type" value="Genomic_DNA"/>
</dbReference>
<evidence type="ECO:0000256" key="2">
    <source>
        <dbReference type="ARBA" id="ARBA00022692"/>
    </source>
</evidence>
<evidence type="ECO:0000256" key="3">
    <source>
        <dbReference type="ARBA" id="ARBA00022989"/>
    </source>
</evidence>
<evidence type="ECO:0000313" key="6">
    <source>
        <dbReference type="EMBL" id="KAK1733291.1"/>
    </source>
</evidence>
<dbReference type="PANTHER" id="PTHR10250">
    <property type="entry name" value="MICROSOMAL GLUTATHIONE S-TRANSFERASE"/>
    <property type="match status" value="1"/>
</dbReference>
<gene>
    <name evidence="6" type="ORF">QTG54_016008</name>
</gene>
<dbReference type="Pfam" id="PF01124">
    <property type="entry name" value="MAPEG"/>
    <property type="match status" value="1"/>
</dbReference>
<sequence>MATIELTAEHGKCIAILILLWLQQQLVFAIAVAFARKKSGIDAPTLYPRDSEIKKLNLSEKDVDSYMCVQRVHQNNVEFLTCFFPVMLLAMIDYPTKTFYAGIVVLMGRMVTALGYYRGASKRVAGGWFHFGEYYVVYLAGKFAYKLINEA</sequence>
<evidence type="ECO:0000313" key="7">
    <source>
        <dbReference type="Proteomes" id="UP001224775"/>
    </source>
</evidence>
<dbReference type="GO" id="GO:0006691">
    <property type="term" value="P:leukotriene metabolic process"/>
    <property type="evidence" value="ECO:0007669"/>
    <property type="project" value="UniProtKB-ARBA"/>
</dbReference>
<protein>
    <submittedName>
        <fullName evidence="6">MAPEG family protein</fullName>
    </submittedName>
</protein>
<dbReference type="SUPFAM" id="SSF161084">
    <property type="entry name" value="MAPEG domain-like"/>
    <property type="match status" value="1"/>
</dbReference>
<dbReference type="InterPro" id="IPR050997">
    <property type="entry name" value="MAPEG"/>
</dbReference>
<dbReference type="GO" id="GO:0016020">
    <property type="term" value="C:membrane"/>
    <property type="evidence" value="ECO:0007669"/>
    <property type="project" value="UniProtKB-SubCell"/>
</dbReference>
<dbReference type="Gene3D" id="1.20.120.550">
    <property type="entry name" value="Membrane associated eicosanoid/glutathione metabolism-like domain"/>
    <property type="match status" value="1"/>
</dbReference>
<evidence type="ECO:0000256" key="1">
    <source>
        <dbReference type="ARBA" id="ARBA00004141"/>
    </source>
</evidence>
<dbReference type="PANTHER" id="PTHR10250:SF26">
    <property type="entry name" value="GLUTATHIONE S-TRANSFERASE 3, MITOCHONDRIAL"/>
    <property type="match status" value="1"/>
</dbReference>
<comment type="caution">
    <text evidence="6">The sequence shown here is derived from an EMBL/GenBank/DDBJ whole genome shotgun (WGS) entry which is preliminary data.</text>
</comment>
<dbReference type="InterPro" id="IPR001129">
    <property type="entry name" value="Membr-assoc_MAPEG"/>
</dbReference>
<comment type="subcellular location">
    <subcellularLocation>
        <location evidence="1">Membrane</location>
        <topology evidence="1">Multi-pass membrane protein</topology>
    </subcellularLocation>
</comment>
<keyword evidence="3 5" id="KW-1133">Transmembrane helix</keyword>
<name>A0AAD8XTW5_9STRA</name>
<accession>A0AAD8XTW5</accession>